<proteinExistence type="predicted"/>
<accession>A0A8H6ZYF0</accession>
<dbReference type="GeneID" id="59376510"/>
<feature type="transmembrane region" description="Helical" evidence="1">
    <location>
        <begin position="174"/>
        <end position="196"/>
    </location>
</feature>
<evidence type="ECO:0000313" key="3">
    <source>
        <dbReference type="EMBL" id="KAF7430977.1"/>
    </source>
</evidence>
<name>A0A8H6ZYF0_PLEOS</name>
<feature type="transmembrane region" description="Helical" evidence="1">
    <location>
        <begin position="91"/>
        <end position="114"/>
    </location>
</feature>
<dbReference type="OrthoDB" id="3206554at2759"/>
<keyword evidence="1" id="KW-0812">Transmembrane</keyword>
<keyword evidence="1" id="KW-0472">Membrane</keyword>
<comment type="caution">
    <text evidence="3">The sequence shown here is derived from an EMBL/GenBank/DDBJ whole genome shotgun (WGS) entry which is preliminary data.</text>
</comment>
<evidence type="ECO:0000313" key="4">
    <source>
        <dbReference type="Proteomes" id="UP000623687"/>
    </source>
</evidence>
<dbReference type="PANTHER" id="PTHR40465:SF1">
    <property type="entry name" value="DUF6534 DOMAIN-CONTAINING PROTEIN"/>
    <property type="match status" value="1"/>
</dbReference>
<sequence>MLSRYDATAGPFLVGLCLSMVLYGSLVVQGFMYYQTSKKDQAWIRWTVLYLVAMETAITGYDIHQKYIDDAHTFALASDRGMPVPNGPMTALSTMMSVNAILTVLVSTPVQLFFAWRIKVLGGPKLMLAIIAFAAFGSLAGGISTGILVPRGDEAEARMAIGWRSVAASFAPSITWLVMSAIADLSITGCLVYTLTQQTRRNSFQATDDLVTKIMRFAIETGLLTTLCTLAEAILFYVSYRTFASFYFIPDFILSKVYANSLLATLNVRAKWKDEATVAPMSFNAASNSNGSTLGTRPVTATSEKSAVKKDGAVFVLSSTAPASTESV</sequence>
<keyword evidence="1" id="KW-1133">Transmembrane helix</keyword>
<feature type="transmembrane region" description="Helical" evidence="1">
    <location>
        <begin position="217"/>
        <end position="238"/>
    </location>
</feature>
<gene>
    <name evidence="3" type="ORF">PC9H_006692</name>
</gene>
<feature type="domain" description="DUF6534" evidence="2">
    <location>
        <begin position="180"/>
        <end position="270"/>
    </location>
</feature>
<dbReference type="EMBL" id="JACETU010000004">
    <property type="protein sequence ID" value="KAF7430977.1"/>
    <property type="molecule type" value="Genomic_DNA"/>
</dbReference>
<evidence type="ECO:0000256" key="1">
    <source>
        <dbReference type="SAM" id="Phobius"/>
    </source>
</evidence>
<dbReference type="Pfam" id="PF20152">
    <property type="entry name" value="DUF6534"/>
    <property type="match status" value="1"/>
</dbReference>
<dbReference type="PANTHER" id="PTHR40465">
    <property type="entry name" value="CHROMOSOME 1, WHOLE GENOME SHOTGUN SEQUENCE"/>
    <property type="match status" value="1"/>
</dbReference>
<dbReference type="VEuPathDB" id="FungiDB:PC9H_006692"/>
<keyword evidence="4" id="KW-1185">Reference proteome</keyword>
<feature type="transmembrane region" description="Helical" evidence="1">
    <location>
        <begin position="12"/>
        <end position="34"/>
    </location>
</feature>
<evidence type="ECO:0000259" key="2">
    <source>
        <dbReference type="Pfam" id="PF20152"/>
    </source>
</evidence>
<reference evidence="3" key="1">
    <citation type="submission" date="2019-07" db="EMBL/GenBank/DDBJ databases">
        <authorList>
            <person name="Palmer J.M."/>
        </authorList>
    </citation>
    <scope>NUCLEOTIDE SEQUENCE</scope>
    <source>
        <strain evidence="3">PC9</strain>
    </source>
</reference>
<dbReference type="AlphaFoldDB" id="A0A8H6ZYF0"/>
<dbReference type="InterPro" id="IPR045339">
    <property type="entry name" value="DUF6534"/>
</dbReference>
<organism evidence="3 4">
    <name type="scientific">Pleurotus ostreatus</name>
    <name type="common">Oyster mushroom</name>
    <name type="synonym">White-rot fungus</name>
    <dbReference type="NCBI Taxonomy" id="5322"/>
    <lineage>
        <taxon>Eukaryota</taxon>
        <taxon>Fungi</taxon>
        <taxon>Dikarya</taxon>
        <taxon>Basidiomycota</taxon>
        <taxon>Agaricomycotina</taxon>
        <taxon>Agaricomycetes</taxon>
        <taxon>Agaricomycetidae</taxon>
        <taxon>Agaricales</taxon>
        <taxon>Pleurotineae</taxon>
        <taxon>Pleurotaceae</taxon>
        <taxon>Pleurotus</taxon>
    </lineage>
</organism>
<protein>
    <recommendedName>
        <fullName evidence="2">DUF6534 domain-containing protein</fullName>
    </recommendedName>
</protein>
<dbReference type="Proteomes" id="UP000623687">
    <property type="component" value="Unassembled WGS sequence"/>
</dbReference>
<feature type="transmembrane region" description="Helical" evidence="1">
    <location>
        <begin position="126"/>
        <end position="149"/>
    </location>
</feature>
<dbReference type="RefSeq" id="XP_036632255.1">
    <property type="nucleotide sequence ID" value="XM_036776236.1"/>
</dbReference>